<dbReference type="InterPro" id="IPR050136">
    <property type="entry name" value="FA_oxidation_alpha_subunit"/>
</dbReference>
<dbReference type="GO" id="GO:0016507">
    <property type="term" value="C:mitochondrial fatty acid beta-oxidation multienzyme complex"/>
    <property type="evidence" value="ECO:0007669"/>
    <property type="project" value="TreeGrafter"/>
</dbReference>
<gene>
    <name evidence="1" type="ORF">PXEA_LOCUS25671</name>
</gene>
<dbReference type="Gene3D" id="3.90.226.10">
    <property type="entry name" value="2-enoyl-CoA Hydratase, Chain A, domain 1"/>
    <property type="match status" value="1"/>
</dbReference>
<dbReference type="InterPro" id="IPR029045">
    <property type="entry name" value="ClpP/crotonase-like_dom_sf"/>
</dbReference>
<evidence type="ECO:0008006" key="3">
    <source>
        <dbReference type="Google" id="ProtNLM"/>
    </source>
</evidence>
<dbReference type="CDD" id="cd06558">
    <property type="entry name" value="crotonase-like"/>
    <property type="match status" value="1"/>
</dbReference>
<organism evidence="1 2">
    <name type="scientific">Protopolystoma xenopodis</name>
    <dbReference type="NCBI Taxonomy" id="117903"/>
    <lineage>
        <taxon>Eukaryota</taxon>
        <taxon>Metazoa</taxon>
        <taxon>Spiralia</taxon>
        <taxon>Lophotrochozoa</taxon>
        <taxon>Platyhelminthes</taxon>
        <taxon>Monogenea</taxon>
        <taxon>Polyopisthocotylea</taxon>
        <taxon>Polystomatidea</taxon>
        <taxon>Polystomatidae</taxon>
        <taxon>Protopolystoma</taxon>
    </lineage>
</organism>
<reference evidence="1" key="1">
    <citation type="submission" date="2018-11" db="EMBL/GenBank/DDBJ databases">
        <authorList>
            <consortium name="Pathogen Informatics"/>
        </authorList>
    </citation>
    <scope>NUCLEOTIDE SEQUENCE</scope>
</reference>
<proteinExistence type="predicted"/>
<dbReference type="EMBL" id="CAAALY010131792">
    <property type="protein sequence ID" value="VEL32231.1"/>
    <property type="molecule type" value="Genomic_DNA"/>
</dbReference>
<keyword evidence="2" id="KW-1185">Reference proteome</keyword>
<dbReference type="InterPro" id="IPR001753">
    <property type="entry name" value="Enoyl-CoA_hydra/iso"/>
</dbReference>
<dbReference type="GO" id="GO:0016509">
    <property type="term" value="F:long-chain (3S)-3-hydroxyacyl-CoA dehydrogenase (NAD+) activity"/>
    <property type="evidence" value="ECO:0007669"/>
    <property type="project" value="TreeGrafter"/>
</dbReference>
<dbReference type="OrthoDB" id="6270382at2759"/>
<dbReference type="SUPFAM" id="SSF52096">
    <property type="entry name" value="ClpP/crotonase"/>
    <property type="match status" value="1"/>
</dbReference>
<dbReference type="PANTHER" id="PTHR43612:SF3">
    <property type="entry name" value="TRIFUNCTIONAL ENZYME SUBUNIT ALPHA, MITOCHONDRIAL"/>
    <property type="match status" value="1"/>
</dbReference>
<dbReference type="PANTHER" id="PTHR43612">
    <property type="entry name" value="TRIFUNCTIONAL ENZYME SUBUNIT ALPHA"/>
    <property type="match status" value="1"/>
</dbReference>
<name>A0A448XAC5_9PLAT</name>
<comment type="caution">
    <text evidence="1">The sequence shown here is derived from an EMBL/GenBank/DDBJ whole genome shotgun (WGS) entry which is preliminary data.</text>
</comment>
<sequence length="180" mass="19184">MSKALGHSSIRSAVIISGNPECFIAGADISMLAACKCEEEFYKLSREAQEQLSILEHSSKPVVAAIMGSCLGGGLELALACQYRIAVNDKKTVIGLPEVKLGILPGAGGIHRVLKLSNSYLDAIQFVLTGKNIDAKKAMKSGLIHHVVEPLGPGIAPAKVRTRDYLEEVAIDVARQVHII</sequence>
<dbReference type="GO" id="GO:0004300">
    <property type="term" value="F:enoyl-CoA hydratase activity"/>
    <property type="evidence" value="ECO:0007669"/>
    <property type="project" value="TreeGrafter"/>
</dbReference>
<dbReference type="GO" id="GO:0006635">
    <property type="term" value="P:fatty acid beta-oxidation"/>
    <property type="evidence" value="ECO:0007669"/>
    <property type="project" value="TreeGrafter"/>
</dbReference>
<accession>A0A448XAC5</accession>
<evidence type="ECO:0000313" key="1">
    <source>
        <dbReference type="EMBL" id="VEL32231.1"/>
    </source>
</evidence>
<dbReference type="AlphaFoldDB" id="A0A448XAC5"/>
<protein>
    <recommendedName>
        <fullName evidence="3">3-hydroxyacyl-CoA dehydrogenase NAD binding domain-containing protein</fullName>
    </recommendedName>
</protein>
<dbReference type="Pfam" id="PF00378">
    <property type="entry name" value="ECH_1"/>
    <property type="match status" value="1"/>
</dbReference>
<dbReference type="Proteomes" id="UP000784294">
    <property type="component" value="Unassembled WGS sequence"/>
</dbReference>
<evidence type="ECO:0000313" key="2">
    <source>
        <dbReference type="Proteomes" id="UP000784294"/>
    </source>
</evidence>